<reference evidence="2 3" key="1">
    <citation type="submission" date="2019-04" db="EMBL/GenBank/DDBJ databases">
        <title>Microbes associate with the intestines of laboratory mice.</title>
        <authorList>
            <person name="Navarre W."/>
            <person name="Wong E."/>
            <person name="Huang K."/>
            <person name="Tropini C."/>
            <person name="Ng K."/>
            <person name="Yu B."/>
        </authorList>
    </citation>
    <scope>NUCLEOTIDE SEQUENCE [LARGE SCALE GENOMIC DNA]</scope>
    <source>
        <strain evidence="2 3">NM06_A21</strain>
    </source>
</reference>
<protein>
    <recommendedName>
        <fullName evidence="1">Thiopeptide-type bacteriocin biosynthesis domain-containing protein</fullName>
    </recommendedName>
</protein>
<proteinExistence type="predicted"/>
<name>A0A4S2G3X7_9BACT</name>
<evidence type="ECO:0000313" key="3">
    <source>
        <dbReference type="Proteomes" id="UP000306630"/>
    </source>
</evidence>
<dbReference type="Proteomes" id="UP000306630">
    <property type="component" value="Unassembled WGS sequence"/>
</dbReference>
<evidence type="ECO:0000259" key="1">
    <source>
        <dbReference type="Pfam" id="PF14028"/>
    </source>
</evidence>
<evidence type="ECO:0000313" key="2">
    <source>
        <dbReference type="EMBL" id="TGY76676.1"/>
    </source>
</evidence>
<dbReference type="InterPro" id="IPR023809">
    <property type="entry name" value="Thiopep_bacteriocin_synth_dom"/>
</dbReference>
<gene>
    <name evidence="2" type="ORF">E5333_00005</name>
</gene>
<accession>A0A4S2G3X7</accession>
<dbReference type="RefSeq" id="WP_135957545.1">
    <property type="nucleotide sequence ID" value="NZ_CANBDM010000039.1"/>
</dbReference>
<dbReference type="EMBL" id="SRYD01000001">
    <property type="protein sequence ID" value="TGY76676.1"/>
    <property type="molecule type" value="Genomic_DNA"/>
</dbReference>
<organism evidence="2 3">
    <name type="scientific">Muribaculum intestinale</name>
    <dbReference type="NCBI Taxonomy" id="1796646"/>
    <lineage>
        <taxon>Bacteria</taxon>
        <taxon>Pseudomonadati</taxon>
        <taxon>Bacteroidota</taxon>
        <taxon>Bacteroidia</taxon>
        <taxon>Bacteroidales</taxon>
        <taxon>Muribaculaceae</taxon>
        <taxon>Muribaculum</taxon>
    </lineage>
</organism>
<feature type="domain" description="Thiopeptide-type bacteriocin biosynthesis" evidence="1">
    <location>
        <begin position="11"/>
        <end position="261"/>
    </location>
</feature>
<dbReference type="NCBIfam" id="TIGR03891">
    <property type="entry name" value="thiopep_ocin"/>
    <property type="match status" value="1"/>
</dbReference>
<sequence length="279" mass="32670">MKQKFIPGDEWLYAKIYLPATRADSLIASLLPPITRLEKKGIIDKWFFIRYVDSQFHIRLRLHIPNPDHDLGQVIKAMKILISQFPAASCIDKIIYDTYVRELDRYGTYNIENCERFFHLDSRDTCRLLNGKYNEDTLWQRALTFIDAILDMYKSSSEEKLKFVSQAARDNLRYAGITDVNAKFFNVKYRVYRSKINNWLSPDHTKVKSALTKDIQEAYTNILNTYPDCTSSLIHMHCNRLFSSDQRLCEATAYYFLSKHYSSIIARSATNKKENVCNP</sequence>
<dbReference type="Pfam" id="PF14028">
    <property type="entry name" value="Lant_dehydr_C"/>
    <property type="match status" value="1"/>
</dbReference>
<dbReference type="AlphaFoldDB" id="A0A4S2G3X7"/>
<comment type="caution">
    <text evidence="2">The sequence shown here is derived from an EMBL/GenBank/DDBJ whole genome shotgun (WGS) entry which is preliminary data.</text>
</comment>